<dbReference type="CDD" id="cd10545">
    <property type="entry name" value="SET_AtSUVH-like"/>
    <property type="match status" value="1"/>
</dbReference>
<dbReference type="GO" id="GO:0005694">
    <property type="term" value="C:chromosome"/>
    <property type="evidence" value="ECO:0007669"/>
    <property type="project" value="UniProtKB-SubCell"/>
</dbReference>
<evidence type="ECO:0000259" key="13">
    <source>
        <dbReference type="PROSITE" id="PS51015"/>
    </source>
</evidence>
<dbReference type="PROSITE" id="PS50280">
    <property type="entry name" value="SET"/>
    <property type="match status" value="1"/>
</dbReference>
<dbReference type="PANTHER" id="PTHR45660">
    <property type="entry name" value="HISTONE-LYSINE N-METHYLTRANSFERASE SETMAR"/>
    <property type="match status" value="1"/>
</dbReference>
<evidence type="ECO:0000256" key="1">
    <source>
        <dbReference type="ARBA" id="ARBA00004286"/>
    </source>
</evidence>
<dbReference type="PROSITE" id="PS51575">
    <property type="entry name" value="SAM_MT43_SUVAR39_2"/>
    <property type="match status" value="1"/>
</dbReference>
<dbReference type="InterPro" id="IPR025794">
    <property type="entry name" value="H3-K9-MeTrfase_plant"/>
</dbReference>
<dbReference type="InterPro" id="IPR046341">
    <property type="entry name" value="SET_dom_sf"/>
</dbReference>
<dbReference type="Pfam" id="PF00856">
    <property type="entry name" value="SET"/>
    <property type="match status" value="1"/>
</dbReference>
<dbReference type="SMART" id="SM00317">
    <property type="entry name" value="SET"/>
    <property type="match status" value="1"/>
</dbReference>
<feature type="domain" description="YDG" evidence="13">
    <location>
        <begin position="575"/>
        <end position="726"/>
    </location>
</feature>
<evidence type="ECO:0000256" key="8">
    <source>
        <dbReference type="PROSITE-ProRule" id="PRU00358"/>
    </source>
</evidence>
<dbReference type="PROSITE" id="PS50867">
    <property type="entry name" value="PRE_SET"/>
    <property type="match status" value="1"/>
</dbReference>
<dbReference type="InterPro" id="IPR003616">
    <property type="entry name" value="Post-SET_dom"/>
</dbReference>
<evidence type="ECO:0000256" key="5">
    <source>
        <dbReference type="ARBA" id="ARBA00022691"/>
    </source>
</evidence>
<dbReference type="GO" id="GO:0042054">
    <property type="term" value="F:histone methyltransferase activity"/>
    <property type="evidence" value="ECO:0007669"/>
    <property type="project" value="InterPro"/>
</dbReference>
<evidence type="ECO:0000259" key="11">
    <source>
        <dbReference type="PROSITE" id="PS50867"/>
    </source>
</evidence>
<keyword evidence="3" id="KW-0489">Methyltransferase</keyword>
<dbReference type="AlphaFoldDB" id="A0A9Q1KWB7"/>
<gene>
    <name evidence="14" type="ORF">Cgig2_026864</name>
</gene>
<feature type="domain" description="SET" evidence="10">
    <location>
        <begin position="859"/>
        <end position="1002"/>
    </location>
</feature>
<dbReference type="SMART" id="SM00468">
    <property type="entry name" value="PreSET"/>
    <property type="match status" value="1"/>
</dbReference>
<dbReference type="OrthoDB" id="5792673at2759"/>
<accession>A0A9Q1KWB7</accession>
<evidence type="ECO:0000259" key="12">
    <source>
        <dbReference type="PROSITE" id="PS50868"/>
    </source>
</evidence>
<dbReference type="PROSITE" id="PS51015">
    <property type="entry name" value="YDG"/>
    <property type="match status" value="1"/>
</dbReference>
<organism evidence="14 15">
    <name type="scientific">Carnegiea gigantea</name>
    <dbReference type="NCBI Taxonomy" id="171969"/>
    <lineage>
        <taxon>Eukaryota</taxon>
        <taxon>Viridiplantae</taxon>
        <taxon>Streptophyta</taxon>
        <taxon>Embryophyta</taxon>
        <taxon>Tracheophyta</taxon>
        <taxon>Spermatophyta</taxon>
        <taxon>Magnoliopsida</taxon>
        <taxon>eudicotyledons</taxon>
        <taxon>Gunneridae</taxon>
        <taxon>Pentapetalae</taxon>
        <taxon>Caryophyllales</taxon>
        <taxon>Cactineae</taxon>
        <taxon>Cactaceae</taxon>
        <taxon>Cactoideae</taxon>
        <taxon>Echinocereeae</taxon>
        <taxon>Carnegiea</taxon>
    </lineage>
</organism>
<keyword evidence="2" id="KW-0158">Chromosome</keyword>
<dbReference type="PROSITE" id="PS50868">
    <property type="entry name" value="POST_SET"/>
    <property type="match status" value="1"/>
</dbReference>
<evidence type="ECO:0000256" key="7">
    <source>
        <dbReference type="ARBA" id="ARBA00023242"/>
    </source>
</evidence>
<dbReference type="InterPro" id="IPR001214">
    <property type="entry name" value="SET_dom"/>
</dbReference>
<dbReference type="Pfam" id="PF02182">
    <property type="entry name" value="SAD_SRA"/>
    <property type="match status" value="1"/>
</dbReference>
<dbReference type="GO" id="GO:0005634">
    <property type="term" value="C:nucleus"/>
    <property type="evidence" value="ECO:0007669"/>
    <property type="project" value="UniProtKB-SubCell"/>
</dbReference>
<dbReference type="SMART" id="SM00466">
    <property type="entry name" value="SRA"/>
    <property type="match status" value="1"/>
</dbReference>
<dbReference type="Gene3D" id="2.170.270.10">
    <property type="entry name" value="SET domain"/>
    <property type="match status" value="1"/>
</dbReference>
<dbReference type="InterPro" id="IPR003105">
    <property type="entry name" value="SRA_YDG"/>
</dbReference>
<evidence type="ECO:0000313" key="14">
    <source>
        <dbReference type="EMBL" id="KAJ8451055.1"/>
    </source>
</evidence>
<dbReference type="InterPro" id="IPR007728">
    <property type="entry name" value="Pre-SET_dom"/>
</dbReference>
<reference evidence="14" key="1">
    <citation type="submission" date="2022-04" db="EMBL/GenBank/DDBJ databases">
        <title>Carnegiea gigantea Genome sequencing and assembly v2.</title>
        <authorList>
            <person name="Copetti D."/>
            <person name="Sanderson M.J."/>
            <person name="Burquez A."/>
            <person name="Wojciechowski M.F."/>
        </authorList>
    </citation>
    <scope>NUCLEOTIDE SEQUENCE</scope>
    <source>
        <strain evidence="14">SGP5-SGP5p</strain>
        <tissue evidence="14">Aerial part</tissue>
    </source>
</reference>
<proteinExistence type="predicted"/>
<dbReference type="Pfam" id="PF05033">
    <property type="entry name" value="Pre-SET"/>
    <property type="match status" value="1"/>
</dbReference>
<comment type="subcellular location">
    <subcellularLocation>
        <location evidence="1">Chromosome</location>
    </subcellularLocation>
    <subcellularLocation>
        <location evidence="8">Nucleus</location>
    </subcellularLocation>
</comment>
<name>A0A9Q1KWB7_9CARY</name>
<keyword evidence="6" id="KW-0156">Chromatin regulator</keyword>
<dbReference type="EMBL" id="JAKOGI010000011">
    <property type="protein sequence ID" value="KAJ8451055.1"/>
    <property type="molecule type" value="Genomic_DNA"/>
</dbReference>
<evidence type="ECO:0000259" key="10">
    <source>
        <dbReference type="PROSITE" id="PS50280"/>
    </source>
</evidence>
<dbReference type="PANTHER" id="PTHR45660:SF46">
    <property type="entry name" value="HISTONE-LYSINE N-METHYLTRANSFERASE, H3 LYSINE-9 SPECIFIC SUVH6"/>
    <property type="match status" value="1"/>
</dbReference>
<sequence>MVSVISGKRQSENRDYLLALSPPRCKTRKVSAMRDFPFGCGPHAPLINVAAKEDKGGGLKSMRPGEKGDGPHDVEEKGFLRVVKYQRHDAFVCSESSGKVTSSLLNDKNTEHASDELPLVDLKSNGLPDELRAKNFNASQNLTKKMEESMSSSEMHNKTKDSMEVRVESLIALKNIGMIDLEKAHNDSEIEMTQGPNLPLCLLPYHPSPSCLERRDWKYLPRKGGSAIRDFPSGCGRNALRLCVAEDKLLGRDEAIASTNKVVVRNDDDQRRVDFDADITSLEEVERIISGNVEAKGEGQYGRGACGMMIMPVPQYSQHSDMEQARVSEVSDEQHEGLIEKACLDGNGVKDVGYSRNGSKKEIVVYRKEEHKETPIVVSCSNTESQKESMPCLQNKEERIIVLCLMSAPNCPWKRGREAIKSRLASTNAKRNKRKSQDYAERDKCKCSPDKIEVSTMNLGESSTAVIPHFNEKDTNEFSNISKGARDDFENEELSNDFLLVPREHDYDVNLPPFVSVSSSERGVRRKVRETLRLFHAIKATTRRRKQVKRIDFHAARILKDRGKYINSSKNGIKGPVPGVEVGDIFNFRIELAIVGLHRHLQSGIDYLNLGHTTVATSIVASRGYANDVDSSDVLIYTGQGGNASGDKEPEDQKLERGNLALVNSICEKNEVRVIRGFKEKRPADMVDSRPKTIATYTYDGLYTVEKYWQDIGPHGKLVYKFELRRIPGQPELSWKEVTRSKNFKVREGHCVDDISGGRETVPICAINTIDDDRPPSFTYITSMMYPDWCQPLPPTGCDCKDGCSDSERCACAVKNGGEIPYNYDGAIVEAKPLVYECGPSCNCPSTCHNRVSQYGVKFSLEIFKTESRGWGVRCLSSIPSGSFICEYIGELLDDKEAQQRTGKDEYLFDIGQNFNGPTLSDGVSCLMPGGPASSGDAVENVGFTIDAARYGNIGRFVNHSCSPNVYAQNVLYDHEDERIPHIMLFAADNIAPLQELTYDYNYAIGQVLDSDGNVRRKTCYCGSSECTGRMWITRDLIDGILGAAGALRVVVEVEE</sequence>
<dbReference type="InterPro" id="IPR051357">
    <property type="entry name" value="H3K9_HMTase_SUVAR3-9"/>
</dbReference>
<keyword evidence="15" id="KW-1185">Reference proteome</keyword>
<dbReference type="SUPFAM" id="SSF88697">
    <property type="entry name" value="PUA domain-like"/>
    <property type="match status" value="1"/>
</dbReference>
<evidence type="ECO:0000256" key="3">
    <source>
        <dbReference type="ARBA" id="ARBA00022603"/>
    </source>
</evidence>
<dbReference type="Gene3D" id="2.30.280.10">
    <property type="entry name" value="SRA-YDG"/>
    <property type="match status" value="1"/>
</dbReference>
<comment type="caution">
    <text evidence="14">The sequence shown here is derived from an EMBL/GenBank/DDBJ whole genome shotgun (WGS) entry which is preliminary data.</text>
</comment>
<dbReference type="Proteomes" id="UP001153076">
    <property type="component" value="Unassembled WGS sequence"/>
</dbReference>
<evidence type="ECO:0000313" key="15">
    <source>
        <dbReference type="Proteomes" id="UP001153076"/>
    </source>
</evidence>
<evidence type="ECO:0000256" key="4">
    <source>
        <dbReference type="ARBA" id="ARBA00022679"/>
    </source>
</evidence>
<feature type="region of interest" description="Disordered" evidence="9">
    <location>
        <begin position="55"/>
        <end position="74"/>
    </location>
</feature>
<evidence type="ECO:0000256" key="9">
    <source>
        <dbReference type="SAM" id="MobiDB-lite"/>
    </source>
</evidence>
<dbReference type="InterPro" id="IPR036987">
    <property type="entry name" value="SRA-YDG_sf"/>
</dbReference>
<dbReference type="SUPFAM" id="SSF82199">
    <property type="entry name" value="SET domain"/>
    <property type="match status" value="1"/>
</dbReference>
<feature type="domain" description="Post-SET" evidence="12">
    <location>
        <begin position="1016"/>
        <end position="1032"/>
    </location>
</feature>
<dbReference type="GO" id="GO:0032259">
    <property type="term" value="P:methylation"/>
    <property type="evidence" value="ECO:0007669"/>
    <property type="project" value="UniProtKB-KW"/>
</dbReference>
<keyword evidence="4" id="KW-0808">Transferase</keyword>
<keyword evidence="5" id="KW-0949">S-adenosyl-L-methionine</keyword>
<dbReference type="GO" id="GO:0003690">
    <property type="term" value="F:double-stranded DNA binding"/>
    <property type="evidence" value="ECO:0007669"/>
    <property type="project" value="TreeGrafter"/>
</dbReference>
<feature type="domain" description="Pre-SET" evidence="11">
    <location>
        <begin position="796"/>
        <end position="856"/>
    </location>
</feature>
<protein>
    <submittedName>
        <fullName evidence="14">Uncharacterized protein</fullName>
    </submittedName>
</protein>
<evidence type="ECO:0000256" key="2">
    <source>
        <dbReference type="ARBA" id="ARBA00022454"/>
    </source>
</evidence>
<keyword evidence="7 8" id="KW-0539">Nucleus</keyword>
<dbReference type="InterPro" id="IPR015947">
    <property type="entry name" value="PUA-like_sf"/>
</dbReference>
<dbReference type="GO" id="GO:0008270">
    <property type="term" value="F:zinc ion binding"/>
    <property type="evidence" value="ECO:0007669"/>
    <property type="project" value="InterPro"/>
</dbReference>
<evidence type="ECO:0000256" key="6">
    <source>
        <dbReference type="ARBA" id="ARBA00022853"/>
    </source>
</evidence>